<feature type="chain" id="PRO_5047164783" description="Cytochrome b561 bacterial/Ni-hydrogenase domain-containing protein" evidence="14">
    <location>
        <begin position="29"/>
        <end position="338"/>
    </location>
</feature>
<protein>
    <recommendedName>
        <fullName evidence="15">Cytochrome b561 bacterial/Ni-hydrogenase domain-containing protein</fullName>
    </recommendedName>
</protein>
<comment type="subcellular location">
    <subcellularLocation>
        <location evidence="2">Cell membrane</location>
        <topology evidence="2">Multi-pass membrane protein</topology>
    </subcellularLocation>
</comment>
<dbReference type="Proteomes" id="UP001055153">
    <property type="component" value="Unassembled WGS sequence"/>
</dbReference>
<evidence type="ECO:0000313" key="16">
    <source>
        <dbReference type="EMBL" id="GJE00293.1"/>
    </source>
</evidence>
<keyword evidence="10 13" id="KW-1133">Transmembrane helix</keyword>
<evidence type="ECO:0000256" key="8">
    <source>
        <dbReference type="ARBA" id="ARBA00022723"/>
    </source>
</evidence>
<sequence>MRQPSHLGTLAMAALVWASVGLTQPAHAVNAPDGAPNPTASSVNEDLLFRQAPTIGGRVSIPDAKAANLIQPQGREWRDFRESWLPWIGGLAILGMIAALALFYFTRGRIRLEHSEESGRKLLRFNGFERFTHWMTATCFIVLGLSGLNYIFGKRLLMPLIGPDAFAALSQWAKYAHVYLAWPFMLGVVFMLVVWVRDNIPNRIDVQWIRQGGGFLGDQHPHAERFNAGQKVVFWMVIGFGFAMSATGLVMLFPFAATDINGMQIVQGVHALIGVVFIAAILAHIYIGSLGMEGAYDAMGSGEVDLAWAKVHHDLWVKEQLAKTASGPQLGRGQVPAE</sequence>
<dbReference type="PANTHER" id="PTHR30074:SF6">
    <property type="entry name" value="FORMATE DEHYDROGENASE GAMMA SUBUNIT"/>
    <property type="match status" value="1"/>
</dbReference>
<evidence type="ECO:0000313" key="17">
    <source>
        <dbReference type="Proteomes" id="UP001055153"/>
    </source>
</evidence>
<evidence type="ECO:0000256" key="14">
    <source>
        <dbReference type="SAM" id="SignalP"/>
    </source>
</evidence>
<keyword evidence="5" id="KW-1003">Cell membrane</keyword>
<keyword evidence="17" id="KW-1185">Reference proteome</keyword>
<evidence type="ECO:0000256" key="7">
    <source>
        <dbReference type="ARBA" id="ARBA00022692"/>
    </source>
</evidence>
<evidence type="ECO:0000256" key="11">
    <source>
        <dbReference type="ARBA" id="ARBA00023004"/>
    </source>
</evidence>
<keyword evidence="8" id="KW-0479">Metal-binding</keyword>
<organism evidence="16 17">
    <name type="scientific">Methylobacterium isbiliense</name>
    <dbReference type="NCBI Taxonomy" id="315478"/>
    <lineage>
        <taxon>Bacteria</taxon>
        <taxon>Pseudomonadati</taxon>
        <taxon>Pseudomonadota</taxon>
        <taxon>Alphaproteobacteria</taxon>
        <taxon>Hyphomicrobiales</taxon>
        <taxon>Methylobacteriaceae</taxon>
        <taxon>Methylobacterium</taxon>
    </lineage>
</organism>
<feature type="transmembrane region" description="Helical" evidence="13">
    <location>
        <begin position="131"/>
        <end position="152"/>
    </location>
</feature>
<feature type="transmembrane region" description="Helical" evidence="13">
    <location>
        <begin position="84"/>
        <end position="105"/>
    </location>
</feature>
<evidence type="ECO:0000256" key="5">
    <source>
        <dbReference type="ARBA" id="ARBA00022475"/>
    </source>
</evidence>
<dbReference type="InterPro" id="IPR011577">
    <property type="entry name" value="Cyt_b561_bac/Ni-Hgenase"/>
</dbReference>
<feature type="transmembrane region" description="Helical" evidence="13">
    <location>
        <begin position="232"/>
        <end position="257"/>
    </location>
</feature>
<feature type="signal peptide" evidence="14">
    <location>
        <begin position="1"/>
        <end position="28"/>
    </location>
</feature>
<evidence type="ECO:0000256" key="4">
    <source>
        <dbReference type="ARBA" id="ARBA00022448"/>
    </source>
</evidence>
<feature type="domain" description="Cytochrome b561 bacterial/Ni-hydrogenase" evidence="15">
    <location>
        <begin position="124"/>
        <end position="291"/>
    </location>
</feature>
<dbReference type="Pfam" id="PF01292">
    <property type="entry name" value="Ni_hydr_CYTB"/>
    <property type="match status" value="1"/>
</dbReference>
<comment type="caution">
    <text evidence="16">The sequence shown here is derived from an EMBL/GenBank/DDBJ whole genome shotgun (WGS) entry which is preliminary data.</text>
</comment>
<keyword evidence="9" id="KW-0249">Electron transport</keyword>
<dbReference type="PANTHER" id="PTHR30074">
    <property type="entry name" value="FORMATE DEHYDROGENASE, NITRATE-INDUCIBLE, CYTOCHROME B556 FDN SUBUNIT"/>
    <property type="match status" value="1"/>
</dbReference>
<keyword evidence="12 13" id="KW-0472">Membrane</keyword>
<evidence type="ECO:0000256" key="6">
    <source>
        <dbReference type="ARBA" id="ARBA00022617"/>
    </source>
</evidence>
<dbReference type="InterPro" id="IPR006471">
    <property type="entry name" value="Formate_DH_gsu"/>
</dbReference>
<dbReference type="Gene3D" id="1.20.950.20">
    <property type="entry name" value="Transmembrane di-heme cytochromes, Chain C"/>
    <property type="match status" value="1"/>
</dbReference>
<evidence type="ECO:0000256" key="10">
    <source>
        <dbReference type="ARBA" id="ARBA00022989"/>
    </source>
</evidence>
<reference evidence="16" key="1">
    <citation type="journal article" date="2021" name="Front. Microbiol.">
        <title>Comprehensive Comparative Genomics and Phenotyping of Methylobacterium Species.</title>
        <authorList>
            <person name="Alessa O."/>
            <person name="Ogura Y."/>
            <person name="Fujitani Y."/>
            <person name="Takami H."/>
            <person name="Hayashi T."/>
            <person name="Sahin N."/>
            <person name="Tani A."/>
        </authorList>
    </citation>
    <scope>NUCLEOTIDE SEQUENCE</scope>
    <source>
        <strain evidence="16">DSM 17168</strain>
    </source>
</reference>
<dbReference type="InterPro" id="IPR016174">
    <property type="entry name" value="Di-haem_cyt_TM"/>
</dbReference>
<evidence type="ECO:0000256" key="12">
    <source>
        <dbReference type="ARBA" id="ARBA00023136"/>
    </source>
</evidence>
<reference evidence="16" key="2">
    <citation type="submission" date="2021-08" db="EMBL/GenBank/DDBJ databases">
        <authorList>
            <person name="Tani A."/>
            <person name="Ola A."/>
            <person name="Ogura Y."/>
            <person name="Katsura K."/>
            <person name="Hayashi T."/>
        </authorList>
    </citation>
    <scope>NUCLEOTIDE SEQUENCE</scope>
    <source>
        <strain evidence="16">DSM 17168</strain>
    </source>
</reference>
<keyword evidence="14" id="KW-0732">Signal</keyword>
<feature type="transmembrane region" description="Helical" evidence="13">
    <location>
        <begin position="172"/>
        <end position="196"/>
    </location>
</feature>
<dbReference type="RefSeq" id="WP_238235167.1">
    <property type="nucleotide sequence ID" value="NZ_BPQQ01000022.1"/>
</dbReference>
<dbReference type="InterPro" id="IPR051817">
    <property type="entry name" value="FDH_cytochrome_b556_subunit"/>
</dbReference>
<dbReference type="EMBL" id="BPQQ01000022">
    <property type="protein sequence ID" value="GJE00293.1"/>
    <property type="molecule type" value="Genomic_DNA"/>
</dbReference>
<accession>A0ABQ4SEE4</accession>
<evidence type="ECO:0000256" key="3">
    <source>
        <dbReference type="ARBA" id="ARBA00010747"/>
    </source>
</evidence>
<dbReference type="NCBIfam" id="TIGR01583">
    <property type="entry name" value="formate-DH-gamm"/>
    <property type="match status" value="1"/>
</dbReference>
<keyword evidence="4" id="KW-0813">Transport</keyword>
<feature type="transmembrane region" description="Helical" evidence="13">
    <location>
        <begin position="269"/>
        <end position="287"/>
    </location>
</feature>
<keyword evidence="6" id="KW-0349">Heme</keyword>
<evidence type="ECO:0000256" key="9">
    <source>
        <dbReference type="ARBA" id="ARBA00022982"/>
    </source>
</evidence>
<gene>
    <name evidence="16" type="ORF">GMJLKIPL_2214</name>
</gene>
<evidence type="ECO:0000256" key="13">
    <source>
        <dbReference type="SAM" id="Phobius"/>
    </source>
</evidence>
<evidence type="ECO:0000256" key="1">
    <source>
        <dbReference type="ARBA" id="ARBA00001971"/>
    </source>
</evidence>
<name>A0ABQ4SEE4_9HYPH</name>
<dbReference type="SUPFAM" id="SSF81342">
    <property type="entry name" value="Transmembrane di-heme cytochromes"/>
    <property type="match status" value="1"/>
</dbReference>
<evidence type="ECO:0000256" key="2">
    <source>
        <dbReference type="ARBA" id="ARBA00004651"/>
    </source>
</evidence>
<keyword evidence="7 13" id="KW-0812">Transmembrane</keyword>
<comment type="cofactor">
    <cofactor evidence="1">
        <name>heme</name>
        <dbReference type="ChEBI" id="CHEBI:30413"/>
    </cofactor>
</comment>
<evidence type="ECO:0000259" key="15">
    <source>
        <dbReference type="Pfam" id="PF01292"/>
    </source>
</evidence>
<comment type="similarity">
    <text evidence="3">Belongs to the formate dehydrogenase gamma subunit family.</text>
</comment>
<keyword evidence="11" id="KW-0408">Iron</keyword>
<proteinExistence type="inferred from homology"/>